<dbReference type="OMA" id="YKECKAG"/>
<dbReference type="InterPro" id="IPR004875">
    <property type="entry name" value="DDE_SF_endonuclease_dom"/>
</dbReference>
<accession>A0A3P8TMV8</accession>
<organism evidence="2 3">
    <name type="scientific">Amphiprion percula</name>
    <name type="common">Orange clownfish</name>
    <name type="synonym">Lutjanus percula</name>
    <dbReference type="NCBI Taxonomy" id="161767"/>
    <lineage>
        <taxon>Eukaryota</taxon>
        <taxon>Metazoa</taxon>
        <taxon>Chordata</taxon>
        <taxon>Craniata</taxon>
        <taxon>Vertebrata</taxon>
        <taxon>Euteleostomi</taxon>
        <taxon>Actinopterygii</taxon>
        <taxon>Neopterygii</taxon>
        <taxon>Teleostei</taxon>
        <taxon>Neoteleostei</taxon>
        <taxon>Acanthomorphata</taxon>
        <taxon>Ovalentaria</taxon>
        <taxon>Pomacentridae</taxon>
        <taxon>Amphiprion</taxon>
    </lineage>
</organism>
<name>A0A3P8TMV8_AMPPE</name>
<dbReference type="STRING" id="161767.ENSAPEP00000026299"/>
<dbReference type="Proteomes" id="UP000265080">
    <property type="component" value="Chromosome 23"/>
</dbReference>
<dbReference type="GeneTree" id="ENSGT00940000177992"/>
<evidence type="ECO:0000259" key="1">
    <source>
        <dbReference type="Pfam" id="PF03184"/>
    </source>
</evidence>
<dbReference type="Pfam" id="PF03184">
    <property type="entry name" value="DDE_1"/>
    <property type="match status" value="1"/>
</dbReference>
<reference evidence="2" key="2">
    <citation type="submission" date="2025-08" db="UniProtKB">
        <authorList>
            <consortium name="Ensembl"/>
        </authorList>
    </citation>
    <scope>IDENTIFICATION</scope>
</reference>
<dbReference type="GO" id="GO:0003676">
    <property type="term" value="F:nucleic acid binding"/>
    <property type="evidence" value="ECO:0007669"/>
    <property type="project" value="InterPro"/>
</dbReference>
<dbReference type="AlphaFoldDB" id="A0A3P8TMV8"/>
<protein>
    <recommendedName>
        <fullName evidence="1">DDE-1 domain-containing protein</fullName>
    </recommendedName>
</protein>
<proteinExistence type="predicted"/>
<dbReference type="Ensembl" id="ENSAPET00000026991.1">
    <property type="protein sequence ID" value="ENSAPEP00000026299.1"/>
    <property type="gene ID" value="ENSAPEG00000018689.1"/>
</dbReference>
<reference evidence="2" key="3">
    <citation type="submission" date="2025-09" db="UniProtKB">
        <authorList>
            <consortium name="Ensembl"/>
        </authorList>
    </citation>
    <scope>IDENTIFICATION</scope>
</reference>
<evidence type="ECO:0000313" key="3">
    <source>
        <dbReference type="Proteomes" id="UP000265080"/>
    </source>
</evidence>
<evidence type="ECO:0000313" key="2">
    <source>
        <dbReference type="Ensembl" id="ENSAPEP00000026299.1"/>
    </source>
</evidence>
<feature type="domain" description="DDE-1" evidence="1">
    <location>
        <begin position="2"/>
        <end position="54"/>
    </location>
</feature>
<sequence>GEVYVEFLPPNTTSLIQCMDQGVIHAFKALYTRNALQNLVEALDSDEGVSLKAYWHDYTLASCLLNI</sequence>
<reference evidence="2 3" key="1">
    <citation type="submission" date="2018-03" db="EMBL/GenBank/DDBJ databases">
        <title>Finding Nemo's genes: A chromosome-scale reference assembly of the genome of the orange clownfish Amphiprion percula.</title>
        <authorList>
            <person name="Lehmann R."/>
        </authorList>
    </citation>
    <scope>NUCLEOTIDE SEQUENCE</scope>
</reference>
<keyword evidence="3" id="KW-1185">Reference proteome</keyword>